<proteinExistence type="inferred from homology"/>
<sequence>MDRVIEKKKVTPKKIILLAAGVAGLALLLYNLLFAEHSSTLNVDSKRLTVGQVSQGMFQEFIAIDGTVEPLKTFYLDITEGGRVEKIYTDDGKMVEKGDTILKLSNTTLQIDFMTRETQLYDLMNERQNSEITMKQDLIRKENDLAEIKYQLALAQRKYDRNKMLIEEKVISREEYEAAKDEYDYLTTRKNLAERSVKQDAQLMTDRLKQLDESIRRMEANIGMARNTLNNLYVTAPFTGQLSTLKAEVGESKAAGENIGQIDDLNGYKVKANIDEHYISKIHPGLSGTFDFNGKSYNVTVAKVFPEVQNNTFQVDLEFAEGTPAGVRRGQTLQIKLNLNDGAQAVLLPRGGFYQSTGGNWVFVLNDAGGTAEKRSIKLGRQNPNYYEVLEGLQPGEKVVLSSYDSYGDIDRLELK</sequence>
<dbReference type="PANTHER" id="PTHR30469:SF33">
    <property type="entry name" value="SLR1207 PROTEIN"/>
    <property type="match status" value="1"/>
</dbReference>
<dbReference type="PANTHER" id="PTHR30469">
    <property type="entry name" value="MULTIDRUG RESISTANCE PROTEIN MDTA"/>
    <property type="match status" value="1"/>
</dbReference>
<keyword evidence="2" id="KW-0175">Coiled coil</keyword>
<comment type="similarity">
    <text evidence="1">Belongs to the membrane fusion protein (MFP) (TC 8.A.1) family.</text>
</comment>
<organism evidence="4 5">
    <name type="scientific">Pontibacter chinhatensis</name>
    <dbReference type="NCBI Taxonomy" id="1436961"/>
    <lineage>
        <taxon>Bacteria</taxon>
        <taxon>Pseudomonadati</taxon>
        <taxon>Bacteroidota</taxon>
        <taxon>Cytophagia</taxon>
        <taxon>Cytophagales</taxon>
        <taxon>Hymenobacteraceae</taxon>
        <taxon>Pontibacter</taxon>
    </lineage>
</organism>
<dbReference type="InterPro" id="IPR006143">
    <property type="entry name" value="RND_pump_MFP"/>
</dbReference>
<keyword evidence="5" id="KW-1185">Reference proteome</keyword>
<protein>
    <submittedName>
        <fullName evidence="4">HlyD family secretion protein</fullName>
    </submittedName>
</protein>
<feature type="coiled-coil region" evidence="2">
    <location>
        <begin position="138"/>
        <end position="228"/>
    </location>
</feature>
<dbReference type="NCBIfam" id="TIGR01730">
    <property type="entry name" value="RND_mfp"/>
    <property type="match status" value="1"/>
</dbReference>
<dbReference type="Gene3D" id="2.40.50.100">
    <property type="match status" value="1"/>
</dbReference>
<dbReference type="OrthoDB" id="1957187at2"/>
<evidence type="ECO:0000256" key="1">
    <source>
        <dbReference type="ARBA" id="ARBA00009477"/>
    </source>
</evidence>
<accession>A0A1I2WHL5</accession>
<dbReference type="Gene3D" id="1.10.287.470">
    <property type="entry name" value="Helix hairpin bin"/>
    <property type="match status" value="1"/>
</dbReference>
<dbReference type="AlphaFoldDB" id="A0A1I2WHL5"/>
<feature type="domain" description="Multidrug resistance protein MdtA-like C-terminal permuted SH3" evidence="3">
    <location>
        <begin position="344"/>
        <end position="404"/>
    </location>
</feature>
<name>A0A1I2WHL5_9BACT</name>
<dbReference type="Proteomes" id="UP000198724">
    <property type="component" value="Unassembled WGS sequence"/>
</dbReference>
<evidence type="ECO:0000259" key="3">
    <source>
        <dbReference type="Pfam" id="PF25967"/>
    </source>
</evidence>
<dbReference type="Gene3D" id="2.40.420.20">
    <property type="match status" value="1"/>
</dbReference>
<dbReference type="SUPFAM" id="SSF111369">
    <property type="entry name" value="HlyD-like secretion proteins"/>
    <property type="match status" value="1"/>
</dbReference>
<dbReference type="GO" id="GO:1990281">
    <property type="term" value="C:efflux pump complex"/>
    <property type="evidence" value="ECO:0007669"/>
    <property type="project" value="TreeGrafter"/>
</dbReference>
<dbReference type="Gene3D" id="2.40.30.170">
    <property type="match status" value="1"/>
</dbReference>
<dbReference type="EMBL" id="FOOT01000005">
    <property type="protein sequence ID" value="SFH00748.1"/>
    <property type="molecule type" value="Genomic_DNA"/>
</dbReference>
<dbReference type="STRING" id="1436961.SAMN05421739_10529"/>
<dbReference type="Pfam" id="PF25967">
    <property type="entry name" value="RND-MFP_C"/>
    <property type="match status" value="1"/>
</dbReference>
<evidence type="ECO:0000313" key="5">
    <source>
        <dbReference type="Proteomes" id="UP000198724"/>
    </source>
</evidence>
<dbReference type="GO" id="GO:0015562">
    <property type="term" value="F:efflux transmembrane transporter activity"/>
    <property type="evidence" value="ECO:0007669"/>
    <property type="project" value="TreeGrafter"/>
</dbReference>
<gene>
    <name evidence="4" type="ORF">SAMN05421739_10529</name>
</gene>
<evidence type="ECO:0000256" key="2">
    <source>
        <dbReference type="SAM" id="Coils"/>
    </source>
</evidence>
<dbReference type="InterPro" id="IPR058627">
    <property type="entry name" value="MdtA-like_C"/>
</dbReference>
<evidence type="ECO:0000313" key="4">
    <source>
        <dbReference type="EMBL" id="SFH00748.1"/>
    </source>
</evidence>
<reference evidence="5" key="1">
    <citation type="submission" date="2016-10" db="EMBL/GenBank/DDBJ databases">
        <authorList>
            <person name="Varghese N."/>
            <person name="Submissions S."/>
        </authorList>
    </citation>
    <scope>NUCLEOTIDE SEQUENCE [LARGE SCALE GENOMIC DNA]</scope>
    <source>
        <strain evidence="5">LP51</strain>
    </source>
</reference>